<sequence>MTQHTLKDRLCRRPNNAALLAITNLAANTLGRWVDQNAAHWLNHIMLAVNFIVLATTVVREARRSTGDPGVIRTGGDQTGLGEKERLVDAGKE</sequence>
<organism evidence="2 3">
    <name type="scientific">Aspergillus nomiae NRRL (strain ATCC 15546 / NRRL 13137 / CBS 260.88 / M93)</name>
    <dbReference type="NCBI Taxonomy" id="1509407"/>
    <lineage>
        <taxon>Eukaryota</taxon>
        <taxon>Fungi</taxon>
        <taxon>Dikarya</taxon>
        <taxon>Ascomycota</taxon>
        <taxon>Pezizomycotina</taxon>
        <taxon>Eurotiomycetes</taxon>
        <taxon>Eurotiomycetidae</taxon>
        <taxon>Eurotiales</taxon>
        <taxon>Aspergillaceae</taxon>
        <taxon>Aspergillus</taxon>
        <taxon>Aspergillus subgen. Circumdati</taxon>
    </lineage>
</organism>
<evidence type="ECO:0000313" key="3">
    <source>
        <dbReference type="Proteomes" id="UP000037505"/>
    </source>
</evidence>
<evidence type="ECO:0000256" key="1">
    <source>
        <dbReference type="SAM" id="MobiDB-lite"/>
    </source>
</evidence>
<accession>A0A0L1J4I0</accession>
<dbReference type="EMBL" id="JNOM01000119">
    <property type="protein sequence ID" value="KNG86333.1"/>
    <property type="molecule type" value="Genomic_DNA"/>
</dbReference>
<dbReference type="Proteomes" id="UP000037505">
    <property type="component" value="Unassembled WGS sequence"/>
</dbReference>
<feature type="compositionally biased region" description="Basic and acidic residues" evidence="1">
    <location>
        <begin position="82"/>
        <end position="93"/>
    </location>
</feature>
<protein>
    <submittedName>
        <fullName evidence="2">Uncharacterized protein</fullName>
    </submittedName>
</protein>
<dbReference type="OrthoDB" id="10564350at2759"/>
<comment type="caution">
    <text evidence="2">The sequence shown here is derived from an EMBL/GenBank/DDBJ whole genome shotgun (WGS) entry which is preliminary data.</text>
</comment>
<feature type="region of interest" description="Disordered" evidence="1">
    <location>
        <begin position="65"/>
        <end position="93"/>
    </location>
</feature>
<dbReference type="RefSeq" id="XP_015407256.1">
    <property type="nucleotide sequence ID" value="XM_015549958.1"/>
</dbReference>
<gene>
    <name evidence="2" type="ORF">ANOM_004701</name>
</gene>
<dbReference type="AlphaFoldDB" id="A0A0L1J4I0"/>
<keyword evidence="3" id="KW-1185">Reference proteome</keyword>
<proteinExistence type="predicted"/>
<evidence type="ECO:0000313" key="2">
    <source>
        <dbReference type="EMBL" id="KNG86333.1"/>
    </source>
</evidence>
<name>A0A0L1J4I0_ASPN3</name>
<reference evidence="2 3" key="1">
    <citation type="submission" date="2014-06" db="EMBL/GenBank/DDBJ databases">
        <title>The Genome of the Aflatoxigenic Filamentous Fungus Aspergillus nomius.</title>
        <authorList>
            <person name="Moore M.G."/>
            <person name="Shannon B.M."/>
            <person name="Brian M.M."/>
        </authorList>
    </citation>
    <scope>NUCLEOTIDE SEQUENCE [LARGE SCALE GENOMIC DNA]</scope>
    <source>
        <strain evidence="2 3">NRRL 13137</strain>
    </source>
</reference>
<dbReference type="GeneID" id="26806505"/>